<evidence type="ECO:0000256" key="1">
    <source>
        <dbReference type="ARBA" id="ARBA00007666"/>
    </source>
</evidence>
<accession>A0AAD5TD27</accession>
<dbReference type="PANTHER" id="PTHR16469">
    <property type="entry name" value="UBIQUITIN-ASSOCIATED AND SH3 DOMAIN-CONTAINING BA-RELATED"/>
    <property type="match status" value="1"/>
</dbReference>
<dbReference type="CDD" id="cd07040">
    <property type="entry name" value="HP"/>
    <property type="match status" value="1"/>
</dbReference>
<organism evidence="3 4">
    <name type="scientific">Geranomyces variabilis</name>
    <dbReference type="NCBI Taxonomy" id="109894"/>
    <lineage>
        <taxon>Eukaryota</taxon>
        <taxon>Fungi</taxon>
        <taxon>Fungi incertae sedis</taxon>
        <taxon>Chytridiomycota</taxon>
        <taxon>Chytridiomycota incertae sedis</taxon>
        <taxon>Chytridiomycetes</taxon>
        <taxon>Spizellomycetales</taxon>
        <taxon>Powellomycetaceae</taxon>
        <taxon>Geranomyces</taxon>
    </lineage>
</organism>
<dbReference type="InterPro" id="IPR004127">
    <property type="entry name" value="Prefoldin_subunit_alpha"/>
</dbReference>
<proteinExistence type="inferred from homology"/>
<dbReference type="SUPFAM" id="SSF53254">
    <property type="entry name" value="Phosphoglycerate mutase-like"/>
    <property type="match status" value="1"/>
</dbReference>
<dbReference type="GO" id="GO:0000122">
    <property type="term" value="P:negative regulation of transcription by RNA polymerase II"/>
    <property type="evidence" value="ECO:0007669"/>
    <property type="project" value="InterPro"/>
</dbReference>
<comment type="similarity">
    <text evidence="1">Belongs to the UXT family.</text>
</comment>
<reference evidence="3" key="1">
    <citation type="submission" date="2020-05" db="EMBL/GenBank/DDBJ databases">
        <title>Phylogenomic resolution of chytrid fungi.</title>
        <authorList>
            <person name="Stajich J.E."/>
            <person name="Amses K."/>
            <person name="Simmons R."/>
            <person name="Seto K."/>
            <person name="Myers J."/>
            <person name="Bonds A."/>
            <person name="Quandt C.A."/>
            <person name="Barry K."/>
            <person name="Liu P."/>
            <person name="Grigoriev I."/>
            <person name="Longcore J.E."/>
            <person name="James T.Y."/>
        </authorList>
    </citation>
    <scope>NUCLEOTIDE SEQUENCE</scope>
    <source>
        <strain evidence="3">JEL0379</strain>
    </source>
</reference>
<dbReference type="Gene3D" id="1.10.287.370">
    <property type="match status" value="1"/>
</dbReference>
<dbReference type="SMART" id="SM00855">
    <property type="entry name" value="PGAM"/>
    <property type="match status" value="1"/>
</dbReference>
<dbReference type="PRINTS" id="PR01502">
    <property type="entry name" value="UXTPROTEIN"/>
</dbReference>
<evidence type="ECO:0000313" key="3">
    <source>
        <dbReference type="EMBL" id="KAJ3171799.1"/>
    </source>
</evidence>
<comment type="caution">
    <text evidence="3">The sequence shown here is derived from an EMBL/GenBank/DDBJ whole genome shotgun (WGS) entry which is preliminary data.</text>
</comment>
<dbReference type="PANTHER" id="PTHR16469:SF27">
    <property type="entry name" value="UBIQUITIN-ASSOCIATED AND SH3 DOMAIN-CONTAINING BA-RELATED"/>
    <property type="match status" value="1"/>
</dbReference>
<dbReference type="AlphaFoldDB" id="A0AAD5TD27"/>
<evidence type="ECO:0000256" key="2">
    <source>
        <dbReference type="SAM" id="MobiDB-lite"/>
    </source>
</evidence>
<feature type="compositionally biased region" description="Low complexity" evidence="2">
    <location>
        <begin position="273"/>
        <end position="297"/>
    </location>
</feature>
<dbReference type="GO" id="GO:0003714">
    <property type="term" value="F:transcription corepressor activity"/>
    <property type="evidence" value="ECO:0007669"/>
    <property type="project" value="InterPro"/>
</dbReference>
<dbReference type="EMBL" id="JADGJQ010000084">
    <property type="protein sequence ID" value="KAJ3171799.1"/>
    <property type="molecule type" value="Genomic_DNA"/>
</dbReference>
<dbReference type="CDD" id="cd23158">
    <property type="entry name" value="Prefoldin_UXT"/>
    <property type="match status" value="1"/>
</dbReference>
<dbReference type="InterPro" id="IPR029033">
    <property type="entry name" value="His_PPase_superfam"/>
</dbReference>
<sequence>MPSQLLDPALAASVYLVRHGERIDQVDPSWAATAENPFDPPLTDLGIEQGKRTGRFIAAHLRAANGVGSSSESSTPPKRIVVLSSPFYRTLQTAVALIEGLPGSPVLELLPALSEWLASNYFPKPLPHEPFTFANRKLEFPSLQPAATPADPLPPYPESRAEMRARFLQATELAIAAHRHDADVLILVSHGAGCQALPEELAANGILSPADLKLASTPYCCVSMMEKKAGKEKWVTELRAETKHLDGLLERTGLEFVVGDKNAKGAQTKTGMPTASGAAASTTPSTTAAHSGAAPPAAGGGPAAQIKKYETFVNDRLRPDLQRSLDARDKVYDTISEYLKLRNQIELLQSPKLTELKTMMDVGCEFFMQAKIPSLQYIYVQIGLDTHAELTFDQALAFINKKEALLLKSAERYTEAAAKIRAQIKMVLTTIEQILQLEKTDEKKPYREP</sequence>
<dbReference type="InterPro" id="IPR051710">
    <property type="entry name" value="Phosphatase_SH3-domain"/>
</dbReference>
<dbReference type="InterPro" id="IPR003994">
    <property type="entry name" value="UXT"/>
</dbReference>
<dbReference type="Gene3D" id="3.40.50.1240">
    <property type="entry name" value="Phosphoglycerate mutase-like"/>
    <property type="match status" value="1"/>
</dbReference>
<dbReference type="SUPFAM" id="SSF46579">
    <property type="entry name" value="Prefoldin"/>
    <property type="match status" value="1"/>
</dbReference>
<dbReference type="Proteomes" id="UP001212152">
    <property type="component" value="Unassembled WGS sequence"/>
</dbReference>
<evidence type="ECO:0000313" key="4">
    <source>
        <dbReference type="Proteomes" id="UP001212152"/>
    </source>
</evidence>
<dbReference type="Pfam" id="PF02996">
    <property type="entry name" value="Prefoldin"/>
    <property type="match status" value="1"/>
</dbReference>
<keyword evidence="4" id="KW-1185">Reference proteome</keyword>
<dbReference type="InterPro" id="IPR009053">
    <property type="entry name" value="Prefoldin"/>
</dbReference>
<gene>
    <name evidence="3" type="ORF">HDU87_008267</name>
</gene>
<protein>
    <submittedName>
        <fullName evidence="3">Uncharacterized protein</fullName>
    </submittedName>
</protein>
<dbReference type="Pfam" id="PF00300">
    <property type="entry name" value="His_Phos_1"/>
    <property type="match status" value="1"/>
</dbReference>
<name>A0AAD5TD27_9FUNG</name>
<dbReference type="InterPro" id="IPR013078">
    <property type="entry name" value="His_Pase_superF_clade-1"/>
</dbReference>
<feature type="region of interest" description="Disordered" evidence="2">
    <location>
        <begin position="265"/>
        <end position="302"/>
    </location>
</feature>